<evidence type="ECO:0008006" key="3">
    <source>
        <dbReference type="Google" id="ProtNLM"/>
    </source>
</evidence>
<evidence type="ECO:0000313" key="2">
    <source>
        <dbReference type="Proteomes" id="UP000244855"/>
    </source>
</evidence>
<name>A0A2V1DJ47_9PLEO</name>
<keyword evidence="2" id="KW-1185">Reference proteome</keyword>
<dbReference type="Proteomes" id="UP000244855">
    <property type="component" value="Unassembled WGS sequence"/>
</dbReference>
<reference evidence="1 2" key="1">
    <citation type="journal article" date="2018" name="Sci. Rep.">
        <title>Comparative genomics provides insights into the lifestyle and reveals functional heterogeneity of dark septate endophytic fungi.</title>
        <authorList>
            <person name="Knapp D.G."/>
            <person name="Nemeth J.B."/>
            <person name="Barry K."/>
            <person name="Hainaut M."/>
            <person name="Henrissat B."/>
            <person name="Johnson J."/>
            <person name="Kuo A."/>
            <person name="Lim J.H.P."/>
            <person name="Lipzen A."/>
            <person name="Nolan M."/>
            <person name="Ohm R.A."/>
            <person name="Tamas L."/>
            <person name="Grigoriev I.V."/>
            <person name="Spatafora J.W."/>
            <person name="Nagy L.G."/>
            <person name="Kovacs G.M."/>
        </authorList>
    </citation>
    <scope>NUCLEOTIDE SEQUENCE [LARGE SCALE GENOMIC DNA]</scope>
    <source>
        <strain evidence="1 2">DSE2036</strain>
    </source>
</reference>
<dbReference type="EMBL" id="KZ805426">
    <property type="protein sequence ID" value="PVH97881.1"/>
    <property type="molecule type" value="Genomic_DNA"/>
</dbReference>
<dbReference type="STRING" id="97972.A0A2V1DJ47"/>
<dbReference type="PANTHER" id="PTHR39596">
    <property type="match status" value="1"/>
</dbReference>
<dbReference type="AlphaFoldDB" id="A0A2V1DJ47"/>
<organism evidence="1 2">
    <name type="scientific">Periconia macrospinosa</name>
    <dbReference type="NCBI Taxonomy" id="97972"/>
    <lineage>
        <taxon>Eukaryota</taxon>
        <taxon>Fungi</taxon>
        <taxon>Dikarya</taxon>
        <taxon>Ascomycota</taxon>
        <taxon>Pezizomycotina</taxon>
        <taxon>Dothideomycetes</taxon>
        <taxon>Pleosporomycetidae</taxon>
        <taxon>Pleosporales</taxon>
        <taxon>Massarineae</taxon>
        <taxon>Periconiaceae</taxon>
        <taxon>Periconia</taxon>
    </lineage>
</organism>
<protein>
    <recommendedName>
        <fullName evidence="3">Heterokaryon incompatibility domain-containing protein</fullName>
    </recommendedName>
</protein>
<gene>
    <name evidence="1" type="ORF">DM02DRAFT_683758</name>
</gene>
<accession>A0A2V1DJ47</accession>
<proteinExistence type="predicted"/>
<sequence length="676" mass="77935">MDHLPTPLNATPPIEIPFVANIEWDGMDFETFPSRHGFAVDADGNLLLDDIDAHRLASVLQSWLYFGLLTDLLGSDGFKKNFFRQGKVGAILDTSGLQHTLCSFFGFYYVFDWPRIKRRKTLLEKKMRYVERTFHHVSQRPISRKYPLSHVLLSVESLCLTLKSIARRTFRFDRWPDHWKLSPASAELISTRMIESGWCRALVAHASKEYDINTFLFFSRTKPPLVPWINHENCSSSRCIANHVQKATYENRHVTGGCSCGLVHVDGQEKDKMMAIIKRGRIPLIKIHKALPDTVRLEVVEHHPRLSYTAISHVWSDGLGNPHSNALPLCQLQKLHNLLQQHPSRGTYFSKGYRSTEHFWTDTLCIPPVEPGDPDFSLRLDCIDRMALIYATAWNVLVLDQGLQQIRISASSYEEIIVQLICCAWNQRCWTLQEATLSRHLSFQLADGIIAPFEEDFQLILRTNSVPASCFRKQHLLDATIDLFYYHARRFHKQHLFDAAIELFYYHARSLRSIIDLGRSSLRFITRAQFLTWLECSIKPVRRTTPLHFEAQIYTYSLNEAWDALQKRSTTMSGDLYIVLANLLGFHPYQLSSMQGEQRVKALIMSTDRVPMALLYATGRKLANETPSQRWIPAQIDGFLGRYPSWMKRTPQGFLWEGRNSIIEMTPSICRQVGSF</sequence>
<dbReference type="OrthoDB" id="2426273at2759"/>
<evidence type="ECO:0000313" key="1">
    <source>
        <dbReference type="EMBL" id="PVH97881.1"/>
    </source>
</evidence>
<dbReference type="PANTHER" id="PTHR39596:SF3">
    <property type="entry name" value="HETEROKARYON INCOMPATIBILITY DOMAIN-CONTAINING PROTEIN"/>
    <property type="match status" value="1"/>
</dbReference>